<dbReference type="AlphaFoldDB" id="A0A1A9ACP8"/>
<evidence type="ECO:0008006" key="6">
    <source>
        <dbReference type="Google" id="ProtNLM"/>
    </source>
</evidence>
<keyword evidence="3" id="KW-0732">Signal</keyword>
<feature type="region of interest" description="Disordered" evidence="1">
    <location>
        <begin position="351"/>
        <end position="374"/>
    </location>
</feature>
<feature type="chain" id="PRO_5008383382" description="DUF916 domain-containing protein" evidence="3">
    <location>
        <begin position="31"/>
        <end position="374"/>
    </location>
</feature>
<gene>
    <name evidence="4" type="ORF">GA0070621_5065</name>
</gene>
<name>A0A1A9ACP8_9ACTN</name>
<evidence type="ECO:0000256" key="2">
    <source>
        <dbReference type="SAM" id="Phobius"/>
    </source>
</evidence>
<evidence type="ECO:0000256" key="3">
    <source>
        <dbReference type="SAM" id="SignalP"/>
    </source>
</evidence>
<evidence type="ECO:0000313" key="5">
    <source>
        <dbReference type="Proteomes" id="UP000198765"/>
    </source>
</evidence>
<keyword evidence="5" id="KW-1185">Reference proteome</keyword>
<evidence type="ECO:0000256" key="1">
    <source>
        <dbReference type="SAM" id="MobiDB-lite"/>
    </source>
</evidence>
<keyword evidence="2" id="KW-1133">Transmembrane helix</keyword>
<feature type="signal peptide" evidence="3">
    <location>
        <begin position="1"/>
        <end position="30"/>
    </location>
</feature>
<feature type="region of interest" description="Disordered" evidence="1">
    <location>
        <begin position="51"/>
        <end position="73"/>
    </location>
</feature>
<sequence length="374" mass="39292">MRHRDLFRTGVVLLAVVALTLPGVAAPAVAGPGAARAAAARPVAFQPSATLTAREEPRWSVQPSSRKGPTGKNHFVYDLSPGEQIIDYVGISNLGKEPLTLDTYATDAFNTEDGAFALLPTGQDPRGVGAWIRLPQRSYTVAPGKRLDVPFTLQVPANAEPGDHPGAVVTAMSVTATGKEGQQVTIERRIGARVYLRVSGPVEPSVQITGMELRYDNPVVPFPGGDLTVTYRVANLGNVRVAGKARIQVKGPLGIRLGHSEMIDIPELLPDSEVRLTSTIHGVFPAGPISASLAVNPETVDKKEAVPTARRAASTSAAPWGLLIFLGVLVAAVVLVFVLRRRRRRLLAEIAGGDGGVPDPAGGDPTPLAAGRPA</sequence>
<proteinExistence type="predicted"/>
<dbReference type="Proteomes" id="UP000198765">
    <property type="component" value="Chromosome I"/>
</dbReference>
<dbReference type="EMBL" id="LT594324">
    <property type="protein sequence ID" value="SBT53910.1"/>
    <property type="molecule type" value="Genomic_DNA"/>
</dbReference>
<keyword evidence="2" id="KW-0472">Membrane</keyword>
<reference evidence="4 5" key="1">
    <citation type="submission" date="2016-06" db="EMBL/GenBank/DDBJ databases">
        <authorList>
            <person name="Kjaerup R.B."/>
            <person name="Dalgaard T.S."/>
            <person name="Juul-Madsen H.R."/>
        </authorList>
    </citation>
    <scope>NUCLEOTIDE SEQUENCE [LARGE SCALE GENOMIC DNA]</scope>
    <source>
        <strain evidence="4 5">DSM 45248</strain>
    </source>
</reference>
<protein>
    <recommendedName>
        <fullName evidence="6">DUF916 domain-containing protein</fullName>
    </recommendedName>
</protein>
<dbReference type="PATRIC" id="fig|299146.4.peg.5227"/>
<accession>A0A1A9ACP8</accession>
<feature type="transmembrane region" description="Helical" evidence="2">
    <location>
        <begin position="317"/>
        <end position="339"/>
    </location>
</feature>
<organism evidence="4 5">
    <name type="scientific">Micromonospora narathiwatensis</name>
    <dbReference type="NCBI Taxonomy" id="299146"/>
    <lineage>
        <taxon>Bacteria</taxon>
        <taxon>Bacillati</taxon>
        <taxon>Actinomycetota</taxon>
        <taxon>Actinomycetes</taxon>
        <taxon>Micromonosporales</taxon>
        <taxon>Micromonosporaceae</taxon>
        <taxon>Micromonospora</taxon>
    </lineage>
</organism>
<keyword evidence="2" id="KW-0812">Transmembrane</keyword>
<evidence type="ECO:0000313" key="4">
    <source>
        <dbReference type="EMBL" id="SBT53910.1"/>
    </source>
</evidence>